<organism evidence="6 7">
    <name type="scientific">Lepisosteus oculatus</name>
    <name type="common">Spotted gar</name>
    <dbReference type="NCBI Taxonomy" id="7918"/>
    <lineage>
        <taxon>Eukaryota</taxon>
        <taxon>Metazoa</taxon>
        <taxon>Chordata</taxon>
        <taxon>Craniata</taxon>
        <taxon>Vertebrata</taxon>
        <taxon>Euteleostomi</taxon>
        <taxon>Actinopterygii</taxon>
        <taxon>Neopterygii</taxon>
        <taxon>Holostei</taxon>
        <taxon>Semionotiformes</taxon>
        <taxon>Lepisosteidae</taxon>
        <taxon>Lepisosteus</taxon>
    </lineage>
</organism>
<feature type="region of interest" description="Disordered" evidence="3">
    <location>
        <begin position="24"/>
        <end position="43"/>
    </location>
</feature>
<dbReference type="Ensembl" id="ENSLOCT00000019953.1">
    <property type="protein sequence ID" value="ENSLOCP00000019920.1"/>
    <property type="gene ID" value="ENSLOCG00000016165.1"/>
</dbReference>
<dbReference type="InParanoid" id="W5NH11"/>
<dbReference type="GeneTree" id="ENSGT00390000006913"/>
<keyword evidence="1" id="KW-0547">Nucleotide-binding</keyword>
<feature type="compositionally biased region" description="Low complexity" evidence="3">
    <location>
        <begin position="1094"/>
        <end position="1118"/>
    </location>
</feature>
<feature type="compositionally biased region" description="Basic and acidic residues" evidence="3">
    <location>
        <begin position="426"/>
        <end position="441"/>
    </location>
</feature>
<dbReference type="OrthoDB" id="416437at2759"/>
<dbReference type="Gene3D" id="2.30.30.940">
    <property type="match status" value="1"/>
</dbReference>
<feature type="compositionally biased region" description="Polar residues" evidence="3">
    <location>
        <begin position="1075"/>
        <end position="1085"/>
    </location>
</feature>
<dbReference type="Proteomes" id="UP000018468">
    <property type="component" value="Linkage group LG8"/>
</dbReference>
<dbReference type="AlphaFoldDB" id="W5NH11"/>
<reference evidence="6" key="3">
    <citation type="submission" date="2025-09" db="UniProtKB">
        <authorList>
            <consortium name="Ensembl"/>
        </authorList>
    </citation>
    <scope>IDENTIFICATION</scope>
</reference>
<dbReference type="InterPro" id="IPR027417">
    <property type="entry name" value="P-loop_NTPase"/>
</dbReference>
<dbReference type="GO" id="GO:0005524">
    <property type="term" value="F:ATP binding"/>
    <property type="evidence" value="ECO:0007669"/>
    <property type="project" value="UniProtKB-KW"/>
</dbReference>
<dbReference type="CTD" id="92797"/>
<feature type="region of interest" description="Disordered" evidence="3">
    <location>
        <begin position="1014"/>
        <end position="1126"/>
    </location>
</feature>
<dbReference type="PANTHER" id="PTHR43788">
    <property type="entry name" value="DNA2/NAM7 HELICASE FAMILY MEMBER"/>
    <property type="match status" value="1"/>
</dbReference>
<dbReference type="KEGG" id="loc:102691212"/>
<reference evidence="6" key="2">
    <citation type="submission" date="2025-08" db="UniProtKB">
        <authorList>
            <consortium name="Ensembl"/>
        </authorList>
    </citation>
    <scope>IDENTIFICATION</scope>
</reference>
<feature type="region of interest" description="Disordered" evidence="3">
    <location>
        <begin position="394"/>
        <end position="451"/>
    </location>
</feature>
<feature type="domain" description="DNA helicase B winged helix" evidence="5">
    <location>
        <begin position="249"/>
        <end position="356"/>
    </location>
</feature>
<dbReference type="Bgee" id="ENSLOCG00000016165">
    <property type="expression patterns" value="Expressed in ovary and 11 other cell types or tissues"/>
</dbReference>
<dbReference type="Pfam" id="PF13604">
    <property type="entry name" value="AAA_30"/>
    <property type="match status" value="1"/>
</dbReference>
<dbReference type="Pfam" id="PF25894">
    <property type="entry name" value="WHD_HELB"/>
    <property type="match status" value="1"/>
</dbReference>
<evidence type="ECO:0000313" key="6">
    <source>
        <dbReference type="Ensembl" id="ENSLOCP00000019920.1"/>
    </source>
</evidence>
<protein>
    <submittedName>
        <fullName evidence="6">DNA helicase B</fullName>
    </submittedName>
</protein>
<dbReference type="OMA" id="KIKHAWA"/>
<evidence type="ECO:0000313" key="7">
    <source>
        <dbReference type="Proteomes" id="UP000018468"/>
    </source>
</evidence>
<dbReference type="InterPro" id="IPR050534">
    <property type="entry name" value="Coronavir_polyprotein_1ab"/>
</dbReference>
<keyword evidence="2" id="KW-0067">ATP-binding</keyword>
<dbReference type="eggNOG" id="ENOG502QWCN">
    <property type="taxonomic scope" value="Eukaryota"/>
</dbReference>
<keyword evidence="7" id="KW-1185">Reference proteome</keyword>
<sequence length="1126" mass="125387">MFYLGAPTGDRTLVGYILPRKAETAVKDEDESDSEEEDEDEPEFLDFKEMSSLSSGGLLVKGSYPRRREVDFQDTNLKKKCRVVGRFTLLSPWWEVTSPVRQRNSKVFLLGFPFYSLRTELGSDSRAIISLFLKACKVTPEHVTKFMDWLPDWMSLNFSNLRELLKDFGTEDCNGYKAIADSMLSSVNHSSAGRAVWAASMHPYVMKYLPVLLPRQFENLVAADEKPQKHAGTEDKNEAPDYRSLLGKLEEVIKTDVWKLGFSSVTYKELGLIRCEATWDAFWHSGLLPQIPDLQRCALMLYDKLKRLCRSRGSTFVYQKVLSDCPDVNQSVKALEALRFLTEQEVVVQEKQRVFLRQYYRYETGIAKCVGRVVAGTPWRIDLDVREALRAARPKGGEVGQDGRRAEAETESAADGAPSDVTADPARPEDLSDGREHRSRGAAEGQAAGEAELDPDQVRAAAMICANPVTVISGKGGCGKTTVVSLVFRAALKGLPSEEEEVRKACEDFENDCGASEEWNTFSEVPRQAQDKTGKEAVDSQEPIRVLLTAPTGRAASLLKKRTGLSAYTLHQVVWSFMQAKKAEDGAPKEWKFAKVQAFVVDEGSLVSVQILHSVLNMLVRYAQLKKLILLGDVRQLPSIEPGNVLADMFSSLSEVHWAVEMKTNHRAESQLIVNNAGQISDMGKKRSYYPLEFDATVELGGSGPSVTMPTLDKSFVFICLPTEANTCELQDAIKLLLKSAPGLTDHNSSQFIAFRRKDCDLINELCCKHYSGHNTRNHKGKLKFQPGDKVCCTKNGNVLERTRERDLNQEVDEKHKETVRLCNGEIFFITRDEEKDKKRYLTLVDGDCRELCVWFRELQRECRLKHAWARTIHTFQGSEAETIVYALSDGRGENWQHIYTAVTRGRRRVYVVGNKDALKNAVERSIPVRNTQLKEMVRKELNKRNQATSSTPHRAPSGPSSTPSTSLSANSQRLPQDQCSTTPLLRQNLLVRDSGTADVSLLDDIAFSQAYSWSPMDTQSPPVPNAENAGKGKTNGLDSGALPGPCDHQGSSGDSFRNSETDSRSPCGVKRQKSTSNGSHTPSKISREVAAESPLSSSRLQSLSLASPSSSSRARQLFPPPPPED</sequence>
<dbReference type="EMBL" id="AHAT01008876">
    <property type="status" value="NOT_ANNOTATED_CDS"/>
    <property type="molecule type" value="Genomic_DNA"/>
</dbReference>
<proteinExistence type="predicted"/>
<dbReference type="PANTHER" id="PTHR43788:SF6">
    <property type="entry name" value="DNA HELICASE B"/>
    <property type="match status" value="1"/>
</dbReference>
<feature type="region of interest" description="Disordered" evidence="3">
    <location>
        <begin position="944"/>
        <end position="981"/>
    </location>
</feature>
<dbReference type="Gene3D" id="3.40.50.300">
    <property type="entry name" value="P-loop containing nucleotide triphosphate hydrolases"/>
    <property type="match status" value="2"/>
</dbReference>
<dbReference type="GO" id="GO:0017116">
    <property type="term" value="F:single-stranded DNA helicase activity"/>
    <property type="evidence" value="ECO:0000318"/>
    <property type="project" value="GO_Central"/>
</dbReference>
<feature type="domain" description="UvrD-like helicase C-terminal" evidence="4">
    <location>
        <begin position="867"/>
        <end position="913"/>
    </location>
</feature>
<dbReference type="GO" id="GO:2000042">
    <property type="term" value="P:negative regulation of double-strand break repair via homologous recombination"/>
    <property type="evidence" value="ECO:0000318"/>
    <property type="project" value="GO_Central"/>
</dbReference>
<dbReference type="FunCoup" id="W5NH11">
    <property type="interactions" value="610"/>
</dbReference>
<dbReference type="STRING" id="7918.ENSLOCP00000019920"/>
<feature type="compositionally biased region" description="Acidic residues" evidence="3">
    <location>
        <begin position="28"/>
        <end position="43"/>
    </location>
</feature>
<dbReference type="Pfam" id="PF13538">
    <property type="entry name" value="UvrD_C_2"/>
    <property type="match status" value="1"/>
</dbReference>
<dbReference type="SUPFAM" id="SSF52540">
    <property type="entry name" value="P-loop containing nucleoside triphosphate hydrolases"/>
    <property type="match status" value="2"/>
</dbReference>
<evidence type="ECO:0000259" key="4">
    <source>
        <dbReference type="Pfam" id="PF13538"/>
    </source>
</evidence>
<dbReference type="CDD" id="cd18809">
    <property type="entry name" value="SF1_C_RecD"/>
    <property type="match status" value="1"/>
</dbReference>
<evidence type="ECO:0000256" key="2">
    <source>
        <dbReference type="ARBA" id="ARBA00022840"/>
    </source>
</evidence>
<dbReference type="GeneID" id="102691212"/>
<dbReference type="InterPro" id="IPR027785">
    <property type="entry name" value="UvrD-like_helicase_C"/>
</dbReference>
<accession>W5NH11</accession>
<evidence type="ECO:0000259" key="5">
    <source>
        <dbReference type="Pfam" id="PF25894"/>
    </source>
</evidence>
<evidence type="ECO:0000256" key="1">
    <source>
        <dbReference type="ARBA" id="ARBA00022741"/>
    </source>
</evidence>
<name>W5NH11_LEPOC</name>
<reference evidence="7" key="1">
    <citation type="submission" date="2011-12" db="EMBL/GenBank/DDBJ databases">
        <title>The Draft Genome of Lepisosteus oculatus.</title>
        <authorList>
            <consortium name="The Broad Institute Genome Assembly &amp; Analysis Group"/>
            <consortium name="Computational R&amp;D Group"/>
            <consortium name="and Sequencing Platform"/>
            <person name="Di Palma F."/>
            <person name="Alfoldi J."/>
            <person name="Johnson J."/>
            <person name="Berlin A."/>
            <person name="Gnerre S."/>
            <person name="Jaffe D."/>
            <person name="MacCallum I."/>
            <person name="Young S."/>
            <person name="Walker B.J."/>
            <person name="Lander E.S."/>
            <person name="Lindblad-Toh K."/>
        </authorList>
    </citation>
    <scope>NUCLEOTIDE SEQUENCE [LARGE SCALE GENOMIC DNA]</scope>
</reference>
<evidence type="ECO:0000256" key="3">
    <source>
        <dbReference type="SAM" id="MobiDB-lite"/>
    </source>
</evidence>
<feature type="compositionally biased region" description="Low complexity" evidence="3">
    <location>
        <begin position="956"/>
        <end position="972"/>
    </location>
</feature>
<dbReference type="CDD" id="cd17933">
    <property type="entry name" value="DEXSc_RecD-like"/>
    <property type="match status" value="1"/>
</dbReference>
<dbReference type="InterPro" id="IPR058839">
    <property type="entry name" value="WHD_HELB"/>
</dbReference>